<comment type="caution">
    <text evidence="3">The sequence shown here is derived from an EMBL/GenBank/DDBJ whole genome shotgun (WGS) entry which is preliminary data.</text>
</comment>
<evidence type="ECO:0000313" key="4">
    <source>
        <dbReference type="Proteomes" id="UP000185728"/>
    </source>
</evidence>
<organism evidence="3 4">
    <name type="scientific">Zobellia uliginosa</name>
    <dbReference type="NCBI Taxonomy" id="143224"/>
    <lineage>
        <taxon>Bacteria</taxon>
        <taxon>Pseudomonadati</taxon>
        <taxon>Bacteroidota</taxon>
        <taxon>Flavobacteriia</taxon>
        <taxon>Flavobacteriales</taxon>
        <taxon>Flavobacteriaceae</taxon>
        <taxon>Zobellia</taxon>
    </lineage>
</organism>
<dbReference type="Gene3D" id="2.60.40.3620">
    <property type="match status" value="2"/>
</dbReference>
<evidence type="ECO:0000256" key="1">
    <source>
        <dbReference type="SAM" id="SignalP"/>
    </source>
</evidence>
<dbReference type="EMBL" id="FTOB01000007">
    <property type="protein sequence ID" value="SIT02073.1"/>
    <property type="molecule type" value="Genomic_DNA"/>
</dbReference>
<dbReference type="Proteomes" id="UP000185728">
    <property type="component" value="Unassembled WGS sequence"/>
</dbReference>
<keyword evidence="4" id="KW-1185">Reference proteome</keyword>
<evidence type="ECO:0000313" key="3">
    <source>
        <dbReference type="EMBL" id="SIT02073.1"/>
    </source>
</evidence>
<proteinExistence type="predicted"/>
<dbReference type="InterPro" id="IPR025970">
    <property type="entry name" value="SusE"/>
</dbReference>
<keyword evidence="1" id="KW-0732">Signal</keyword>
<evidence type="ECO:0000259" key="2">
    <source>
        <dbReference type="Pfam" id="PF14292"/>
    </source>
</evidence>
<dbReference type="PROSITE" id="PS51257">
    <property type="entry name" value="PROKAR_LIPOPROTEIN"/>
    <property type="match status" value="1"/>
</dbReference>
<dbReference type="InterPro" id="IPR013783">
    <property type="entry name" value="Ig-like_fold"/>
</dbReference>
<dbReference type="Gene3D" id="2.60.40.10">
    <property type="entry name" value="Immunoglobulins"/>
    <property type="match status" value="1"/>
</dbReference>
<sequence>MKKIAFVITSLVISLGFYACSNDDDFTFVAQSNTEEISFENTLLESYQLSTANADNLAERFIWNKADFDVPTPVYYEVQASSDESFEAITVLASDLTENNYGVTVANMLSLAEDAGLDKDPDTEAPNTGTLYFRVRAYVGDDAANVVEQLSDILLFPVVLVQEEEGGSTVEIKPHLFMVGDVTEAGWDNNANNTPLFRDSDNDNNFFFTGRFAGSASTEGFKLLEVLGAWQPQWGLDGANVSSSDILGSDPSAFKVDEDGYYSFIINTEELTYTLEKYDASAAATYTNIGIIGDASAGGWDTDTDLVQSTFDPHLWHAEGVELVDGEMKFRADHLWDNSWGASTELSGQGMNNNDPNIPVKAGTYNVWFNDLDGRYILIPQE</sequence>
<protein>
    <recommendedName>
        <fullName evidence="2">SusE outer membrane protein domain-containing protein</fullName>
    </recommendedName>
</protein>
<feature type="signal peptide" evidence="1">
    <location>
        <begin position="1"/>
        <end position="19"/>
    </location>
</feature>
<accession>A0ABY1L3Z4</accession>
<gene>
    <name evidence="3" type="ORF">SAMN05421766_10755</name>
</gene>
<name>A0ABY1L3Z4_9FLAO</name>
<reference evidence="3 4" key="1">
    <citation type="submission" date="2017-01" db="EMBL/GenBank/DDBJ databases">
        <authorList>
            <person name="Varghese N."/>
            <person name="Submissions S."/>
        </authorList>
    </citation>
    <scope>NUCLEOTIDE SEQUENCE [LARGE SCALE GENOMIC DNA]</scope>
    <source>
        <strain evidence="3 4">DSM 2061</strain>
    </source>
</reference>
<dbReference type="RefSeq" id="WP_076456723.1">
    <property type="nucleotide sequence ID" value="NZ_FTOB01000007.1"/>
</dbReference>
<dbReference type="Pfam" id="PF14292">
    <property type="entry name" value="SusE"/>
    <property type="match status" value="1"/>
</dbReference>
<feature type="chain" id="PRO_5046760200" description="SusE outer membrane protein domain-containing protein" evidence="1">
    <location>
        <begin position="20"/>
        <end position="382"/>
    </location>
</feature>
<feature type="domain" description="SusE outer membrane protein" evidence="2">
    <location>
        <begin position="22"/>
        <end position="135"/>
    </location>
</feature>